<evidence type="ECO:0000313" key="2">
    <source>
        <dbReference type="Proteomes" id="UP000001511"/>
    </source>
</evidence>
<dbReference type="Pfam" id="PF01724">
    <property type="entry name" value="DUF29"/>
    <property type="match status" value="1"/>
</dbReference>
<dbReference type="EMBL" id="CP002059">
    <property type="protein sequence ID" value="ADI64439.1"/>
    <property type="molecule type" value="Genomic_DNA"/>
</dbReference>
<dbReference type="Proteomes" id="UP000001511">
    <property type="component" value="Chromosome"/>
</dbReference>
<dbReference type="Gene3D" id="1.20.1220.20">
    <property type="entry name" value="Uncharcterised protein PF01724"/>
    <property type="match status" value="1"/>
</dbReference>
<keyword evidence="2" id="KW-1185">Reference proteome</keyword>
<gene>
    <name evidence="1" type="ordered locus">Aazo_2543</name>
</gene>
<sequence>MKTVIDTKELYESNYLQSLEETIKSIKSRQLEDIYYDNLIEELEALAKNETKTSKKYIRTDYYTVITLSKLAYRKAQKY</sequence>
<reference evidence="1 2" key="1">
    <citation type="journal article" date="2010" name="PLoS ONE">
        <title>Genome erosion in a nitrogen-fixing vertically transmitted endosymbiotic multicellular cyanobacterium.</title>
        <authorList>
            <person name="Ran L."/>
            <person name="Larsson J."/>
            <person name="Vigil-Stenman T."/>
            <person name="Nylander J.A."/>
            <person name="Ininbergs K."/>
            <person name="Zheng W.W."/>
            <person name="Lapidus A."/>
            <person name="Lowry S."/>
            <person name="Haselkorn R."/>
            <person name="Bergman B."/>
        </authorList>
    </citation>
    <scope>NUCLEOTIDE SEQUENCE [LARGE SCALE GENOMIC DNA]</scope>
    <source>
        <strain evidence="1 2">0708</strain>
    </source>
</reference>
<protein>
    <submittedName>
        <fullName evidence="1">Uncharacterized protein</fullName>
    </submittedName>
</protein>
<dbReference type="AlphaFoldDB" id="D7DYW0"/>
<organism evidence="1 2">
    <name type="scientific">Nostoc azollae (strain 0708)</name>
    <name type="common">Anabaena azollae (strain 0708)</name>
    <dbReference type="NCBI Taxonomy" id="551115"/>
    <lineage>
        <taxon>Bacteria</taxon>
        <taxon>Bacillati</taxon>
        <taxon>Cyanobacteriota</taxon>
        <taxon>Cyanophyceae</taxon>
        <taxon>Nostocales</taxon>
        <taxon>Nostocaceae</taxon>
        <taxon>Trichormus</taxon>
    </lineage>
</organism>
<evidence type="ECO:0000313" key="1">
    <source>
        <dbReference type="EMBL" id="ADI64439.1"/>
    </source>
</evidence>
<accession>D7DYW0</accession>
<name>D7DYW0_NOSA0</name>
<dbReference type="KEGG" id="naz:Aazo_2543"/>
<proteinExistence type="predicted"/>
<dbReference type="HOGENOM" id="CLU_2602511_0_0_3"/>